<evidence type="ECO:0000313" key="7">
    <source>
        <dbReference type="Proteomes" id="UP000887572"/>
    </source>
</evidence>
<dbReference type="AlphaFoldDB" id="A0A914HCY8"/>
<dbReference type="GO" id="GO:1990904">
    <property type="term" value="C:ribonucleoprotein complex"/>
    <property type="evidence" value="ECO:0007669"/>
    <property type="project" value="UniProtKB-KW"/>
</dbReference>
<organism evidence="7 8">
    <name type="scientific">Globodera rostochiensis</name>
    <name type="common">Golden nematode worm</name>
    <name type="synonym">Heterodera rostochiensis</name>
    <dbReference type="NCBI Taxonomy" id="31243"/>
    <lineage>
        <taxon>Eukaryota</taxon>
        <taxon>Metazoa</taxon>
        <taxon>Ecdysozoa</taxon>
        <taxon>Nematoda</taxon>
        <taxon>Chromadorea</taxon>
        <taxon>Rhabditida</taxon>
        <taxon>Tylenchina</taxon>
        <taxon>Tylenchomorpha</taxon>
        <taxon>Tylenchoidea</taxon>
        <taxon>Heteroderidae</taxon>
        <taxon>Heteroderinae</taxon>
        <taxon>Globodera</taxon>
    </lineage>
</organism>
<dbReference type="GO" id="GO:0006412">
    <property type="term" value="P:translation"/>
    <property type="evidence" value="ECO:0007669"/>
    <property type="project" value="InterPro"/>
</dbReference>
<dbReference type="FunFam" id="1.10.10.1760:FF:000001">
    <property type="entry name" value="60S ribosomal protein L36"/>
    <property type="match status" value="1"/>
</dbReference>
<dbReference type="Proteomes" id="UP000887572">
    <property type="component" value="Unplaced"/>
</dbReference>
<dbReference type="WBParaSite" id="Gr19_v10_g16213.t1">
    <property type="protein sequence ID" value="Gr19_v10_g16213.t1"/>
    <property type="gene ID" value="Gr19_v10_g16213"/>
</dbReference>
<proteinExistence type="inferred from homology"/>
<keyword evidence="3" id="KW-0689">Ribosomal protein</keyword>
<evidence type="ECO:0000256" key="1">
    <source>
        <dbReference type="ARBA" id="ARBA00006509"/>
    </source>
</evidence>
<evidence type="ECO:0000256" key="2">
    <source>
        <dbReference type="ARBA" id="ARBA00011133"/>
    </source>
</evidence>
<evidence type="ECO:0000256" key="5">
    <source>
        <dbReference type="ARBA" id="ARBA00035226"/>
    </source>
</evidence>
<name>A0A914HCY8_GLORO</name>
<dbReference type="GO" id="GO:0005840">
    <property type="term" value="C:ribosome"/>
    <property type="evidence" value="ECO:0007669"/>
    <property type="project" value="UniProtKB-KW"/>
</dbReference>
<evidence type="ECO:0000256" key="6">
    <source>
        <dbReference type="ARBA" id="ARBA00035331"/>
    </source>
</evidence>
<dbReference type="Gene3D" id="1.10.10.1760">
    <property type="entry name" value="60S ribosomal protein L36"/>
    <property type="match status" value="1"/>
</dbReference>
<protein>
    <recommendedName>
        <fullName evidence="5">Large ribosomal subunit protein eL36</fullName>
    </recommendedName>
    <alternativeName>
        <fullName evidence="6">60S ribosomal protein L36</fullName>
    </alternativeName>
</protein>
<dbReference type="PANTHER" id="PTHR10114">
    <property type="entry name" value="60S RIBOSOMAL PROTEIN L36"/>
    <property type="match status" value="1"/>
</dbReference>
<accession>A0A914HCY8</accession>
<dbReference type="InterPro" id="IPR000509">
    <property type="entry name" value="Ribosomal_eL36"/>
</dbReference>
<reference evidence="8" key="1">
    <citation type="submission" date="2022-11" db="UniProtKB">
        <authorList>
            <consortium name="WormBaseParasite"/>
        </authorList>
    </citation>
    <scope>IDENTIFICATION</scope>
</reference>
<evidence type="ECO:0000256" key="4">
    <source>
        <dbReference type="ARBA" id="ARBA00023274"/>
    </source>
</evidence>
<comment type="subunit">
    <text evidence="2">Component of the large ribosomal subunit.</text>
</comment>
<keyword evidence="7" id="KW-1185">Reference proteome</keyword>
<dbReference type="GO" id="GO:0003735">
    <property type="term" value="F:structural constituent of ribosome"/>
    <property type="evidence" value="ECO:0007669"/>
    <property type="project" value="InterPro"/>
</dbReference>
<sequence>MWWCAKTNTSYCQQKNLLIISLLTIDNRTSQTLLDEKHLRSAGNQTTTFAVCWKPDICGPDFCGPNFCGPDICGLLEIRLLRSRHLRSAGNQTFAVSSDRSSPSPNRLLKSFDSTWIVDKALKRKQCNPDYGIETDELLTARAKCRRQLWKFAKLDDDNEAGRIFCCRRRKKAAQARLMLTTKSRKVRYGWYAKEGADEFKMVRDGDSDFKVTDPDERTCFNERKAWAGDFSRLCFVDFYKARQSRHKGRLSKKTRIVRELVREVVGFAPYERRTQELLKISKDKKALKFLKKRIGQHTRSKRKRDEMQQVLVAQRKAAAAAHK</sequence>
<evidence type="ECO:0000256" key="3">
    <source>
        <dbReference type="ARBA" id="ARBA00022980"/>
    </source>
</evidence>
<evidence type="ECO:0000313" key="8">
    <source>
        <dbReference type="WBParaSite" id="Gr19_v10_g16213.t1"/>
    </source>
</evidence>
<keyword evidence="4" id="KW-0687">Ribonucleoprotein</keyword>
<comment type="similarity">
    <text evidence="1">Belongs to the eukaryotic ribosomal protein eL36 family.</text>
</comment>
<dbReference type="Pfam" id="PF01158">
    <property type="entry name" value="Ribosomal_L36e"/>
    <property type="match status" value="1"/>
</dbReference>
<dbReference type="InterPro" id="IPR038097">
    <property type="entry name" value="Ribosomal_eL36_sf"/>
</dbReference>